<feature type="transmembrane region" description="Helical" evidence="10">
    <location>
        <begin position="55"/>
        <end position="74"/>
    </location>
</feature>
<dbReference type="InterPro" id="IPR001041">
    <property type="entry name" value="2Fe-2S_ferredoxin-type"/>
</dbReference>
<dbReference type="PROSITE" id="PS51085">
    <property type="entry name" value="2FE2S_FER_2"/>
    <property type="match status" value="1"/>
</dbReference>
<dbReference type="FunFam" id="2.40.30.10:FF:000134">
    <property type="entry name" value="Electron transfer protein FDXB"/>
    <property type="match status" value="1"/>
</dbReference>
<dbReference type="PROSITE" id="PS00197">
    <property type="entry name" value="2FE2S_FER_1"/>
    <property type="match status" value="1"/>
</dbReference>
<dbReference type="GO" id="GO:0051537">
    <property type="term" value="F:2 iron, 2 sulfur cluster binding"/>
    <property type="evidence" value="ECO:0007669"/>
    <property type="project" value="UniProtKB-KW"/>
</dbReference>
<evidence type="ECO:0000256" key="10">
    <source>
        <dbReference type="SAM" id="Phobius"/>
    </source>
</evidence>
<dbReference type="Proteomes" id="UP000501849">
    <property type="component" value="Chromosome"/>
</dbReference>
<feature type="region of interest" description="Disordered" evidence="9">
    <location>
        <begin position="1"/>
        <end position="22"/>
    </location>
</feature>
<evidence type="ECO:0000256" key="8">
    <source>
        <dbReference type="ARBA" id="ARBA00023014"/>
    </source>
</evidence>
<keyword evidence="2" id="KW-0285">Flavoprotein</keyword>
<evidence type="ECO:0000256" key="9">
    <source>
        <dbReference type="SAM" id="MobiDB-lite"/>
    </source>
</evidence>
<evidence type="ECO:0000256" key="7">
    <source>
        <dbReference type="ARBA" id="ARBA00023004"/>
    </source>
</evidence>
<keyword evidence="8" id="KW-0411">Iron-sulfur</keyword>
<dbReference type="Gene3D" id="2.40.30.10">
    <property type="entry name" value="Translation factors"/>
    <property type="match status" value="1"/>
</dbReference>
<keyword evidence="10" id="KW-1133">Transmembrane helix</keyword>
<evidence type="ECO:0000313" key="13">
    <source>
        <dbReference type="EMBL" id="QIV81682.1"/>
    </source>
</evidence>
<keyword evidence="10" id="KW-0812">Transmembrane</keyword>
<keyword evidence="10" id="KW-0472">Membrane</keyword>
<organism evidence="13 14">
    <name type="scientific">Mycolicibacterium frederiksbergense</name>
    <dbReference type="NCBI Taxonomy" id="117567"/>
    <lineage>
        <taxon>Bacteria</taxon>
        <taxon>Bacillati</taxon>
        <taxon>Actinomycetota</taxon>
        <taxon>Actinomycetes</taxon>
        <taxon>Mycobacteriales</taxon>
        <taxon>Mycobacteriaceae</taxon>
        <taxon>Mycolicibacterium</taxon>
    </lineage>
</organism>
<dbReference type="InterPro" id="IPR050415">
    <property type="entry name" value="MRET"/>
</dbReference>
<evidence type="ECO:0000313" key="14">
    <source>
        <dbReference type="Proteomes" id="UP000501849"/>
    </source>
</evidence>
<sequence length="674" mass="74608">MSLTAAVDDTATASPDRHALPDPGAPVPRLALPTVAILVVGWTAFVASTAGYIQGAVPAAVTIAVNAVVTFVMFTVSHDAIHYAISSTRRVNGLVGRLAFALVVPMISFPTYAFIHIEHHRHANDDVNDPDAWASHSRWWQMPLRWPFPEVMYSGFILRTLRSRPKPEVAETLGMLTLCISGLSVAIAIGHFWTLAVVFLIPQRIGLIVLLWWFDWLPHHGLADTQRSNRYGATRARVGMEWLYTPLMLSQNYHLVHHLHPSVPFYRYRKTWHRNEEAYLERDAAITTVFGQQLNAGEYRAWKQLNSKLGRVVPVYMPPRSSAPHAVLHSIPVASVDPITTDSTLVTFAVPEALRDEFRFEPGQHITVRTDLGGEGVRRTYSICAPATRAQLRIAVKHIPGGTFSTFVADHLRAGDVLELMTPTGRFGTRPDPLAQRHYVGLVAGSGITPVLSILETVMQIETESRFTLIYGNRTRESTMFRHDLARLESRYADRLEIIHVLSEEPRHTPALRGRIDRERLQRLLTTSLSPDTVDEWFVCGPIAMSSVARDVLIGHGVAEARIHLEMFTGYPQNRTVNRDYDSATVTFTLSGQRATVALAPGDSILEGALRSRSDAPYSCMGGACGTCRAKLVRGTVVMDQNFALGPAELEAGYVLTCQAHPTSPTVAVDYDAP</sequence>
<dbReference type="InterPro" id="IPR005804">
    <property type="entry name" value="FA_desaturase_dom"/>
</dbReference>
<dbReference type="RefSeq" id="WP_168142278.1">
    <property type="nucleotide sequence ID" value="NZ_CBCSDT010000002.1"/>
</dbReference>
<dbReference type="Pfam" id="PF00970">
    <property type="entry name" value="FAD_binding_6"/>
    <property type="match status" value="1"/>
</dbReference>
<accession>A0A6H0S275</accession>
<dbReference type="KEGG" id="mfre:EXE63_12825"/>
<feature type="transmembrane region" description="Helical" evidence="10">
    <location>
        <begin position="94"/>
        <end position="115"/>
    </location>
</feature>
<dbReference type="GO" id="GO:0006629">
    <property type="term" value="P:lipid metabolic process"/>
    <property type="evidence" value="ECO:0007669"/>
    <property type="project" value="InterPro"/>
</dbReference>
<protein>
    <submittedName>
        <fullName evidence="13">2Fe-2S iron-sulfur cluster binding domain-containing protein</fullName>
    </submittedName>
</protein>
<dbReference type="CDD" id="cd06214">
    <property type="entry name" value="PA_degradation_oxidoreductase_like"/>
    <property type="match status" value="1"/>
</dbReference>
<dbReference type="CDD" id="cd00207">
    <property type="entry name" value="fer2"/>
    <property type="match status" value="1"/>
</dbReference>
<keyword evidence="5" id="KW-0274">FAD</keyword>
<feature type="transmembrane region" description="Helical" evidence="10">
    <location>
        <begin position="30"/>
        <end position="48"/>
    </location>
</feature>
<dbReference type="Gene3D" id="3.10.20.30">
    <property type="match status" value="1"/>
</dbReference>
<keyword evidence="6" id="KW-0560">Oxidoreductase</keyword>
<dbReference type="GO" id="GO:0046872">
    <property type="term" value="F:metal ion binding"/>
    <property type="evidence" value="ECO:0007669"/>
    <property type="project" value="UniProtKB-KW"/>
</dbReference>
<dbReference type="GO" id="GO:0016491">
    <property type="term" value="F:oxidoreductase activity"/>
    <property type="evidence" value="ECO:0007669"/>
    <property type="project" value="UniProtKB-KW"/>
</dbReference>
<evidence type="ECO:0000259" key="12">
    <source>
        <dbReference type="PROSITE" id="PS51384"/>
    </source>
</evidence>
<dbReference type="InterPro" id="IPR017938">
    <property type="entry name" value="Riboflavin_synthase-like_b-brl"/>
</dbReference>
<dbReference type="PANTHER" id="PTHR47354">
    <property type="entry name" value="NADH OXIDOREDUCTASE HCR"/>
    <property type="match status" value="1"/>
</dbReference>
<reference evidence="13 14" key="1">
    <citation type="submission" date="2019-04" db="EMBL/GenBank/DDBJ databases">
        <title>Draft, Whole-Genome Sequence of the Anthracene-degrading Mycobacterium frederiksbergense LB501T, Isolated from a Polycyclic Aromatic Hydrocarbon (PAH)-Contaminated Soil.</title>
        <authorList>
            <person name="Augelletti F."/>
        </authorList>
    </citation>
    <scope>NUCLEOTIDE SEQUENCE [LARGE SCALE GENOMIC DNA]</scope>
    <source>
        <strain evidence="13 14">LB 501T</strain>
    </source>
</reference>
<dbReference type="SUPFAM" id="SSF63380">
    <property type="entry name" value="Riboflavin synthase domain-like"/>
    <property type="match status" value="1"/>
</dbReference>
<dbReference type="Pfam" id="PF00111">
    <property type="entry name" value="Fer2"/>
    <property type="match status" value="1"/>
</dbReference>
<dbReference type="InterPro" id="IPR036010">
    <property type="entry name" value="2Fe-2S_ferredoxin-like_sf"/>
</dbReference>
<evidence type="ECO:0000256" key="2">
    <source>
        <dbReference type="ARBA" id="ARBA00022630"/>
    </source>
</evidence>
<feature type="domain" description="FAD-binding FR-type" evidence="12">
    <location>
        <begin position="326"/>
        <end position="430"/>
    </location>
</feature>
<dbReference type="InterPro" id="IPR008333">
    <property type="entry name" value="Cbr1-like_FAD-bd_dom"/>
</dbReference>
<dbReference type="InterPro" id="IPR017927">
    <property type="entry name" value="FAD-bd_FR_type"/>
</dbReference>
<evidence type="ECO:0000256" key="1">
    <source>
        <dbReference type="ARBA" id="ARBA00001974"/>
    </source>
</evidence>
<dbReference type="AlphaFoldDB" id="A0A6H0S275"/>
<dbReference type="EMBL" id="CP038799">
    <property type="protein sequence ID" value="QIV81682.1"/>
    <property type="molecule type" value="Genomic_DNA"/>
</dbReference>
<evidence type="ECO:0000259" key="11">
    <source>
        <dbReference type="PROSITE" id="PS51085"/>
    </source>
</evidence>
<dbReference type="Pfam" id="PF00175">
    <property type="entry name" value="NAD_binding_1"/>
    <property type="match status" value="1"/>
</dbReference>
<keyword evidence="14" id="KW-1185">Reference proteome</keyword>
<dbReference type="GO" id="GO:0050660">
    <property type="term" value="F:flavin adenine dinucleotide binding"/>
    <property type="evidence" value="ECO:0007669"/>
    <property type="project" value="TreeGrafter"/>
</dbReference>
<dbReference type="InterPro" id="IPR012675">
    <property type="entry name" value="Beta-grasp_dom_sf"/>
</dbReference>
<dbReference type="SUPFAM" id="SSF54292">
    <property type="entry name" value="2Fe-2S ferredoxin-like"/>
    <property type="match status" value="1"/>
</dbReference>
<name>A0A6H0S275_9MYCO</name>
<evidence type="ECO:0000256" key="5">
    <source>
        <dbReference type="ARBA" id="ARBA00022827"/>
    </source>
</evidence>
<dbReference type="InterPro" id="IPR001433">
    <property type="entry name" value="OxRdtase_FAD/NAD-bd"/>
</dbReference>
<dbReference type="InterPro" id="IPR006058">
    <property type="entry name" value="2Fe2S_fd_BS"/>
</dbReference>
<dbReference type="PROSITE" id="PS51384">
    <property type="entry name" value="FAD_FR"/>
    <property type="match status" value="1"/>
</dbReference>
<evidence type="ECO:0000256" key="4">
    <source>
        <dbReference type="ARBA" id="ARBA00022723"/>
    </source>
</evidence>
<dbReference type="Pfam" id="PF00487">
    <property type="entry name" value="FA_desaturase"/>
    <property type="match status" value="1"/>
</dbReference>
<keyword evidence="7" id="KW-0408">Iron</keyword>
<evidence type="ECO:0000256" key="6">
    <source>
        <dbReference type="ARBA" id="ARBA00023002"/>
    </source>
</evidence>
<dbReference type="PANTHER" id="PTHR47354:SF8">
    <property type="entry name" value="1,2-PHENYLACETYL-COA EPOXIDASE, SUBUNIT E"/>
    <property type="match status" value="1"/>
</dbReference>
<keyword evidence="3" id="KW-0001">2Fe-2S</keyword>
<proteinExistence type="predicted"/>
<dbReference type="InterPro" id="IPR039261">
    <property type="entry name" value="FNR_nucleotide-bd"/>
</dbReference>
<keyword evidence="4" id="KW-0479">Metal-binding</keyword>
<dbReference type="Gene3D" id="3.40.50.80">
    <property type="entry name" value="Nucleotide-binding domain of ferredoxin-NADP reductase (FNR) module"/>
    <property type="match status" value="1"/>
</dbReference>
<evidence type="ECO:0000256" key="3">
    <source>
        <dbReference type="ARBA" id="ARBA00022714"/>
    </source>
</evidence>
<feature type="domain" description="2Fe-2S ferredoxin-type" evidence="11">
    <location>
        <begin position="584"/>
        <end position="674"/>
    </location>
</feature>
<comment type="cofactor">
    <cofactor evidence="1">
        <name>FAD</name>
        <dbReference type="ChEBI" id="CHEBI:57692"/>
    </cofactor>
</comment>
<gene>
    <name evidence="13" type="ORF">EXE63_12825</name>
</gene>
<dbReference type="SUPFAM" id="SSF52343">
    <property type="entry name" value="Ferredoxin reductase-like, C-terminal NADP-linked domain"/>
    <property type="match status" value="1"/>
</dbReference>